<feature type="repeat" description="PPR" evidence="2">
    <location>
        <begin position="81"/>
        <end position="111"/>
    </location>
</feature>
<organism evidence="3 4">
    <name type="scientific">Tetracentron sinense</name>
    <name type="common">Spur-leaf</name>
    <dbReference type="NCBI Taxonomy" id="13715"/>
    <lineage>
        <taxon>Eukaryota</taxon>
        <taxon>Viridiplantae</taxon>
        <taxon>Streptophyta</taxon>
        <taxon>Embryophyta</taxon>
        <taxon>Tracheophyta</taxon>
        <taxon>Spermatophyta</taxon>
        <taxon>Magnoliopsida</taxon>
        <taxon>Trochodendrales</taxon>
        <taxon>Trochodendraceae</taxon>
        <taxon>Tetracentron</taxon>
    </lineage>
</organism>
<evidence type="ECO:0000313" key="4">
    <source>
        <dbReference type="Proteomes" id="UP000655225"/>
    </source>
</evidence>
<dbReference type="PANTHER" id="PTHR47926:SF479">
    <property type="entry name" value="PENTACOTRIPEPTIDE-REPEAT REGION OF PRORP DOMAIN-CONTAINING PROTEIN"/>
    <property type="match status" value="1"/>
</dbReference>
<dbReference type="FunFam" id="1.25.40.10:FF:000442">
    <property type="entry name" value="Pentatricopeptide repeat-containing protein At3g49710"/>
    <property type="match status" value="1"/>
</dbReference>
<gene>
    <name evidence="3" type="ORF">HHK36_004274</name>
</gene>
<dbReference type="GO" id="GO:0009451">
    <property type="term" value="P:RNA modification"/>
    <property type="evidence" value="ECO:0007669"/>
    <property type="project" value="InterPro"/>
</dbReference>
<evidence type="ECO:0000256" key="1">
    <source>
        <dbReference type="ARBA" id="ARBA00022737"/>
    </source>
</evidence>
<evidence type="ECO:0008006" key="5">
    <source>
        <dbReference type="Google" id="ProtNLM"/>
    </source>
</evidence>
<feature type="repeat" description="PPR" evidence="2">
    <location>
        <begin position="211"/>
        <end position="245"/>
    </location>
</feature>
<dbReference type="FunFam" id="1.25.40.10:FF:001093">
    <property type="entry name" value="Pentatricopeptide repeat-containing protein At2g34400"/>
    <property type="match status" value="1"/>
</dbReference>
<dbReference type="Pfam" id="PF13041">
    <property type="entry name" value="PPR_2"/>
    <property type="match status" value="2"/>
</dbReference>
<dbReference type="AlphaFoldDB" id="A0A834ZQV4"/>
<dbReference type="Pfam" id="PF20431">
    <property type="entry name" value="E_motif"/>
    <property type="match status" value="1"/>
</dbReference>
<dbReference type="GO" id="GO:0003723">
    <property type="term" value="F:RNA binding"/>
    <property type="evidence" value="ECO:0007669"/>
    <property type="project" value="InterPro"/>
</dbReference>
<dbReference type="EMBL" id="JABCRI010000002">
    <property type="protein sequence ID" value="KAF8411716.1"/>
    <property type="molecule type" value="Genomic_DNA"/>
</dbReference>
<dbReference type="Pfam" id="PF01535">
    <property type="entry name" value="PPR"/>
    <property type="match status" value="4"/>
</dbReference>
<dbReference type="Proteomes" id="UP000655225">
    <property type="component" value="Unassembled WGS sequence"/>
</dbReference>
<dbReference type="PROSITE" id="PS51375">
    <property type="entry name" value="PPR"/>
    <property type="match status" value="5"/>
</dbReference>
<keyword evidence="4" id="KW-1185">Reference proteome</keyword>
<dbReference type="OrthoDB" id="1855397at2759"/>
<protein>
    <recommendedName>
        <fullName evidence="5">Pentatricopeptide repeat-containing protein</fullName>
    </recommendedName>
</protein>
<sequence>MYPFLIRAHGAHTTSLSSYSHLIDHCLSLKSLAFSKFIHAQLVKVGFNTHTFLGNRFLDLYSKFGTMNNALQAFEDIPVKNSITWNVLLRAFFKFGHLESARNLFDSMPERDVVSWNSMISGYASNGFADNALGLFSEMQSVGVRPSGFTFSIAMSCVSSAHHGKQIHGSMIRSGLNLSNVVLGNALIAMYGKLRLVDYAFDVFFTMEELDLISWNTLISGCNNSGYSELALNLFCLVRSAGNSLDQFTISTVITVCSNLRDLEKGKQVFALCIRMGFLSNSIVSSATIDMFSKCDRLEDSVRLFEEIDRWDSALCNSMILCYARHGLKEDALQLFVLTVRQNFRPTEFTLSSVLSSASGLLPVEQGTQIHSLVLKLGLESDTIVSSSLVDMYTKSGLIDSALKIFAKIGIRDLVSWNTMILGFTRNGRAVDALEIFKELLERGPAPDRITLTGVLFACSYGGFIDEGRSIFSSMEKKYGVIPEPEHYACIVYMMVRAGKLTEAMEIIETMPHERSGLVWGSMLRACGIHADLKLTERVAERVMELEPQSSLPYLVLAQMYGMRGRWESMSRVRKAMKERGVKKVTGSSWIGIKNYVYVFKANQILHYGGESIYSILRLLIWEMEDQGYVYQQYDEVVRDGGED</sequence>
<dbReference type="InterPro" id="IPR046960">
    <property type="entry name" value="PPR_At4g14850-like_plant"/>
</dbReference>
<dbReference type="InterPro" id="IPR011990">
    <property type="entry name" value="TPR-like_helical_dom_sf"/>
</dbReference>
<evidence type="ECO:0000313" key="3">
    <source>
        <dbReference type="EMBL" id="KAF8411716.1"/>
    </source>
</evidence>
<dbReference type="OMA" id="CKSGHED"/>
<dbReference type="InterPro" id="IPR002885">
    <property type="entry name" value="PPR_rpt"/>
</dbReference>
<reference evidence="3 4" key="1">
    <citation type="submission" date="2020-04" db="EMBL/GenBank/DDBJ databases">
        <title>Plant Genome Project.</title>
        <authorList>
            <person name="Zhang R.-G."/>
        </authorList>
    </citation>
    <scope>NUCLEOTIDE SEQUENCE [LARGE SCALE GENOMIC DNA]</scope>
    <source>
        <strain evidence="3">YNK0</strain>
        <tissue evidence="3">Leaf</tissue>
    </source>
</reference>
<feature type="repeat" description="PPR" evidence="2">
    <location>
        <begin position="413"/>
        <end position="447"/>
    </location>
</feature>
<feature type="repeat" description="PPR" evidence="2">
    <location>
        <begin position="312"/>
        <end position="346"/>
    </location>
</feature>
<dbReference type="InterPro" id="IPR046848">
    <property type="entry name" value="E_motif"/>
</dbReference>
<evidence type="ECO:0000256" key="2">
    <source>
        <dbReference type="PROSITE-ProRule" id="PRU00708"/>
    </source>
</evidence>
<proteinExistence type="predicted"/>
<comment type="caution">
    <text evidence="3">The sequence shown here is derived from an EMBL/GenBank/DDBJ whole genome shotgun (WGS) entry which is preliminary data.</text>
</comment>
<name>A0A834ZQV4_TETSI</name>
<feature type="repeat" description="PPR" evidence="2">
    <location>
        <begin position="112"/>
        <end position="146"/>
    </location>
</feature>
<dbReference type="Gene3D" id="1.25.40.10">
    <property type="entry name" value="Tetratricopeptide repeat domain"/>
    <property type="match status" value="5"/>
</dbReference>
<accession>A0A834ZQV4</accession>
<keyword evidence="1" id="KW-0677">Repeat</keyword>
<dbReference type="PANTHER" id="PTHR47926">
    <property type="entry name" value="PENTATRICOPEPTIDE REPEAT-CONTAINING PROTEIN"/>
    <property type="match status" value="1"/>
</dbReference>
<dbReference type="NCBIfam" id="TIGR00756">
    <property type="entry name" value="PPR"/>
    <property type="match status" value="5"/>
</dbReference>